<dbReference type="Gene3D" id="1.10.10.10">
    <property type="entry name" value="Winged helix-like DNA-binding domain superfamily/Winged helix DNA-binding domain"/>
    <property type="match status" value="1"/>
</dbReference>
<dbReference type="RefSeq" id="WP_037922604.1">
    <property type="nucleotide sequence ID" value="NZ_CP054599.1"/>
</dbReference>
<dbReference type="InterPro" id="IPR014710">
    <property type="entry name" value="RmlC-like_jellyroll"/>
</dbReference>
<dbReference type="EMBL" id="JAMD01000002">
    <property type="protein sequence ID" value="KEJ97031.1"/>
    <property type="molecule type" value="Genomic_DNA"/>
</dbReference>
<evidence type="ECO:0000313" key="5">
    <source>
        <dbReference type="EMBL" id="KEJ97031.1"/>
    </source>
</evidence>
<accession>A0A073J5T3</accession>
<reference evidence="5 6" key="1">
    <citation type="submission" date="2014-01" db="EMBL/GenBank/DDBJ databases">
        <title>Sulfitobacter sp. H3 (MCCC 1A00686) Genome Sequencing.</title>
        <authorList>
            <person name="Lai Q."/>
            <person name="Hong Z."/>
        </authorList>
    </citation>
    <scope>NUCLEOTIDE SEQUENCE [LARGE SCALE GENOMIC DNA]</scope>
    <source>
        <strain evidence="5 6">H3</strain>
    </source>
</reference>
<dbReference type="Pfam" id="PF00027">
    <property type="entry name" value="cNMP_binding"/>
    <property type="match status" value="1"/>
</dbReference>
<keyword evidence="3" id="KW-0804">Transcription</keyword>
<gene>
    <name evidence="5" type="ORF">SUH3_09660</name>
</gene>
<proteinExistence type="predicted"/>
<evidence type="ECO:0000256" key="2">
    <source>
        <dbReference type="ARBA" id="ARBA00023125"/>
    </source>
</evidence>
<dbReference type="InterPro" id="IPR036390">
    <property type="entry name" value="WH_DNA-bd_sf"/>
</dbReference>
<name>A0A073J5T3_9RHOB</name>
<sequence>MATKCANCPLQRSDVFVDLNEEEIRYMQKFKVGELEVNPGTPLLMEGSNSPQLYTALRGMGLRYKTLENGNRQVINFVFPGDFIGLQAGIMGEMQHSVEATSPMTLCVFDRSEFWSFFKSHPERAFDLTWMAAAEEHFLGEALASVGQRTAYEAIAWALCKIMLRGQALGLARDRVMPLPFRQQDLADALGLSLVHTNKTLSKLRTRQLANWSDDALIVNDLGALAKAACMTLEPLMKRPIM</sequence>
<dbReference type="Pfam" id="PF13545">
    <property type="entry name" value="HTH_Crp_2"/>
    <property type="match status" value="1"/>
</dbReference>
<dbReference type="InterPro" id="IPR036388">
    <property type="entry name" value="WH-like_DNA-bd_sf"/>
</dbReference>
<dbReference type="AlphaFoldDB" id="A0A073J5T3"/>
<evidence type="ECO:0000256" key="1">
    <source>
        <dbReference type="ARBA" id="ARBA00023015"/>
    </source>
</evidence>
<keyword evidence="6" id="KW-1185">Reference proteome</keyword>
<dbReference type="InterPro" id="IPR012318">
    <property type="entry name" value="HTH_CRP"/>
</dbReference>
<dbReference type="InterPro" id="IPR000595">
    <property type="entry name" value="cNMP-bd_dom"/>
</dbReference>
<protein>
    <submittedName>
        <fullName evidence="5">Crp/Fnr family transcriptional regulator</fullName>
    </submittedName>
</protein>
<dbReference type="GO" id="GO:0003677">
    <property type="term" value="F:DNA binding"/>
    <property type="evidence" value="ECO:0007669"/>
    <property type="project" value="UniProtKB-KW"/>
</dbReference>
<keyword evidence="2" id="KW-0238">DNA-binding</keyword>
<dbReference type="SUPFAM" id="SSF51206">
    <property type="entry name" value="cAMP-binding domain-like"/>
    <property type="match status" value="1"/>
</dbReference>
<comment type="caution">
    <text evidence="5">The sequence shown here is derived from an EMBL/GenBank/DDBJ whole genome shotgun (WGS) entry which is preliminary data.</text>
</comment>
<dbReference type="CDD" id="cd00038">
    <property type="entry name" value="CAP_ED"/>
    <property type="match status" value="1"/>
</dbReference>
<dbReference type="SUPFAM" id="SSF46785">
    <property type="entry name" value="Winged helix' DNA-binding domain"/>
    <property type="match status" value="1"/>
</dbReference>
<dbReference type="Gene3D" id="2.60.120.10">
    <property type="entry name" value="Jelly Rolls"/>
    <property type="match status" value="1"/>
</dbReference>
<dbReference type="GeneID" id="68868118"/>
<dbReference type="PROSITE" id="PS51063">
    <property type="entry name" value="HTH_CRP_2"/>
    <property type="match status" value="1"/>
</dbReference>
<evidence type="ECO:0000259" key="4">
    <source>
        <dbReference type="PROSITE" id="PS51063"/>
    </source>
</evidence>
<dbReference type="Proteomes" id="UP000027746">
    <property type="component" value="Unassembled WGS sequence"/>
</dbReference>
<dbReference type="OrthoDB" id="7584044at2"/>
<evidence type="ECO:0000313" key="6">
    <source>
        <dbReference type="Proteomes" id="UP000027746"/>
    </source>
</evidence>
<dbReference type="InterPro" id="IPR018490">
    <property type="entry name" value="cNMP-bd_dom_sf"/>
</dbReference>
<feature type="domain" description="HTH crp-type" evidence="4">
    <location>
        <begin position="149"/>
        <end position="223"/>
    </location>
</feature>
<dbReference type="GO" id="GO:0006355">
    <property type="term" value="P:regulation of DNA-templated transcription"/>
    <property type="evidence" value="ECO:0007669"/>
    <property type="project" value="InterPro"/>
</dbReference>
<evidence type="ECO:0000256" key="3">
    <source>
        <dbReference type="ARBA" id="ARBA00023163"/>
    </source>
</evidence>
<organism evidence="5 6">
    <name type="scientific">Pseudosulfitobacter pseudonitzschiae</name>
    <dbReference type="NCBI Taxonomy" id="1402135"/>
    <lineage>
        <taxon>Bacteria</taxon>
        <taxon>Pseudomonadati</taxon>
        <taxon>Pseudomonadota</taxon>
        <taxon>Alphaproteobacteria</taxon>
        <taxon>Rhodobacterales</taxon>
        <taxon>Roseobacteraceae</taxon>
        <taxon>Pseudosulfitobacter</taxon>
    </lineage>
</organism>
<keyword evidence="1" id="KW-0805">Transcription regulation</keyword>